<dbReference type="SUPFAM" id="SSF51366">
    <property type="entry name" value="Ribulose-phoshate binding barrel"/>
    <property type="match status" value="1"/>
</dbReference>
<dbReference type="Pfam" id="PF00697">
    <property type="entry name" value="PRAI"/>
    <property type="match status" value="1"/>
</dbReference>
<accession>A0A0A7LAA8</accession>
<dbReference type="GeneID" id="24817726"/>
<gene>
    <name evidence="8 10" type="primary">trpF</name>
    <name evidence="10" type="ORF">Mpt1_c00510</name>
</gene>
<dbReference type="PANTHER" id="PTHR42894:SF1">
    <property type="entry name" value="N-(5'-PHOSPHORIBOSYL)ANTHRANILATE ISOMERASE"/>
    <property type="match status" value="1"/>
</dbReference>
<evidence type="ECO:0000313" key="11">
    <source>
        <dbReference type="Proteomes" id="UP000030787"/>
    </source>
</evidence>
<evidence type="ECO:0000259" key="9">
    <source>
        <dbReference type="Pfam" id="PF00697"/>
    </source>
</evidence>
<dbReference type="KEGG" id="mear:Mpt1_c00510"/>
<protein>
    <recommendedName>
        <fullName evidence="8">N-(5'-phosphoribosyl)anthranilate isomerase</fullName>
        <shortName evidence="8">PRAI</shortName>
        <ecNumber evidence="8">5.3.1.24</ecNumber>
    </recommendedName>
</protein>
<dbReference type="HAMAP" id="MF_00135">
    <property type="entry name" value="PRAI"/>
    <property type="match status" value="1"/>
</dbReference>
<evidence type="ECO:0000256" key="6">
    <source>
        <dbReference type="ARBA" id="ARBA00023141"/>
    </source>
</evidence>
<evidence type="ECO:0000256" key="2">
    <source>
        <dbReference type="ARBA" id="ARBA00004664"/>
    </source>
</evidence>
<dbReference type="EMBL" id="CP010070">
    <property type="protein sequence ID" value="AIZ55958.1"/>
    <property type="molecule type" value="Genomic_DNA"/>
</dbReference>
<dbReference type="EC" id="5.3.1.24" evidence="8"/>
<dbReference type="CDD" id="cd00405">
    <property type="entry name" value="PRAI"/>
    <property type="match status" value="1"/>
</dbReference>
<organism evidence="10 11">
    <name type="scientific">Candidatus Methanoplasma termitum</name>
    <dbReference type="NCBI Taxonomy" id="1577791"/>
    <lineage>
        <taxon>Archaea</taxon>
        <taxon>Methanobacteriati</taxon>
        <taxon>Thermoplasmatota</taxon>
        <taxon>Thermoplasmata</taxon>
        <taxon>Methanomassiliicoccales</taxon>
        <taxon>Methanomassiliicoccaceae</taxon>
        <taxon>Candidatus Methanoplasma</taxon>
    </lineage>
</organism>
<comment type="similarity">
    <text evidence="3 8">Belongs to the TrpF family.</text>
</comment>
<reference evidence="10 11" key="1">
    <citation type="journal article" date="2014" name="Appl. Environ. Microbiol.">
        <title>Comparative Genome Analysis of 'Candidatus Methanoplasma termitum' Indicates a New Mode of Energy Metabolism in the Seventh Order of Methanogens.</title>
        <authorList>
            <person name="Lang K."/>
            <person name="Schuldes J."/>
            <person name="Klingl A."/>
            <person name="Poehlein A."/>
            <person name="Daniel R."/>
            <person name="Brune A."/>
        </authorList>
    </citation>
    <scope>NUCLEOTIDE SEQUENCE [LARGE SCALE GENOMIC DNA]</scope>
    <source>
        <strain evidence="11">Mpt1</strain>
    </source>
</reference>
<dbReference type="STRING" id="1577791.Mpt1_c00510"/>
<evidence type="ECO:0000256" key="5">
    <source>
        <dbReference type="ARBA" id="ARBA00022822"/>
    </source>
</evidence>
<dbReference type="GO" id="GO:0004640">
    <property type="term" value="F:phosphoribosylanthranilate isomerase activity"/>
    <property type="evidence" value="ECO:0007669"/>
    <property type="project" value="UniProtKB-UniRule"/>
</dbReference>
<dbReference type="RefSeq" id="WP_048111188.1">
    <property type="nucleotide sequence ID" value="NZ_CP010070.1"/>
</dbReference>
<dbReference type="PANTHER" id="PTHR42894">
    <property type="entry name" value="N-(5'-PHOSPHORIBOSYL)ANTHRANILATE ISOMERASE"/>
    <property type="match status" value="1"/>
</dbReference>
<keyword evidence="5 8" id="KW-0822">Tryptophan biosynthesis</keyword>
<evidence type="ECO:0000313" key="10">
    <source>
        <dbReference type="EMBL" id="AIZ55958.1"/>
    </source>
</evidence>
<dbReference type="InterPro" id="IPR001240">
    <property type="entry name" value="PRAI_dom"/>
</dbReference>
<keyword evidence="4 8" id="KW-0028">Amino-acid biosynthesis</keyword>
<keyword evidence="11" id="KW-1185">Reference proteome</keyword>
<comment type="catalytic activity">
    <reaction evidence="1 8">
        <text>N-(5-phospho-beta-D-ribosyl)anthranilate = 1-(2-carboxyphenylamino)-1-deoxy-D-ribulose 5-phosphate</text>
        <dbReference type="Rhea" id="RHEA:21540"/>
        <dbReference type="ChEBI" id="CHEBI:18277"/>
        <dbReference type="ChEBI" id="CHEBI:58613"/>
        <dbReference type="EC" id="5.3.1.24"/>
    </reaction>
</comment>
<dbReference type="Proteomes" id="UP000030787">
    <property type="component" value="Chromosome"/>
</dbReference>
<dbReference type="InterPro" id="IPR013785">
    <property type="entry name" value="Aldolase_TIM"/>
</dbReference>
<dbReference type="InterPro" id="IPR011060">
    <property type="entry name" value="RibuloseP-bd_barrel"/>
</dbReference>
<sequence>MSKVKICGLSRPEDIEAANSVLPDYIGFVFAESRRQIDEKKAKSLKGKLDGRIEAVGVFVNEDAEKVSKLYKNGTIDMVQLHGDEDSEYIKQLKEDCGCRVIKSIPIGGSIPPIPKGSDYLLFDNLSAQRGGSGKTFDWHILKGFDTMPYFLAGGLNSSNVWEAVRTLSPYCMDVSGGVETGGVKDPAKIKEFVKLVREAD</sequence>
<evidence type="ECO:0000256" key="7">
    <source>
        <dbReference type="ARBA" id="ARBA00023235"/>
    </source>
</evidence>
<evidence type="ECO:0000256" key="3">
    <source>
        <dbReference type="ARBA" id="ARBA00007571"/>
    </source>
</evidence>
<name>A0A0A7LAA8_9ARCH</name>
<proteinExistence type="inferred from homology"/>
<dbReference type="GO" id="GO:0000162">
    <property type="term" value="P:L-tryptophan biosynthetic process"/>
    <property type="evidence" value="ECO:0007669"/>
    <property type="project" value="UniProtKB-UniRule"/>
</dbReference>
<dbReference type="OrthoDB" id="27513at2157"/>
<evidence type="ECO:0000256" key="4">
    <source>
        <dbReference type="ARBA" id="ARBA00022605"/>
    </source>
</evidence>
<keyword evidence="7 8" id="KW-0413">Isomerase</keyword>
<dbReference type="AlphaFoldDB" id="A0A0A7LAA8"/>
<dbReference type="HOGENOM" id="CLU_076364_1_0_2"/>
<comment type="pathway">
    <text evidence="2 8">Amino-acid biosynthesis; L-tryptophan biosynthesis; L-tryptophan from chorismate: step 3/5.</text>
</comment>
<evidence type="ECO:0000256" key="1">
    <source>
        <dbReference type="ARBA" id="ARBA00001164"/>
    </source>
</evidence>
<dbReference type="Gene3D" id="3.20.20.70">
    <property type="entry name" value="Aldolase class I"/>
    <property type="match status" value="1"/>
</dbReference>
<keyword evidence="6 8" id="KW-0057">Aromatic amino acid biosynthesis</keyword>
<dbReference type="UniPathway" id="UPA00035">
    <property type="reaction ID" value="UER00042"/>
</dbReference>
<dbReference type="InterPro" id="IPR044643">
    <property type="entry name" value="TrpF_fam"/>
</dbReference>
<feature type="domain" description="N-(5'phosphoribosyl) anthranilate isomerase (PRAI)" evidence="9">
    <location>
        <begin position="4"/>
        <end position="195"/>
    </location>
</feature>
<evidence type="ECO:0000256" key="8">
    <source>
        <dbReference type="HAMAP-Rule" id="MF_00135"/>
    </source>
</evidence>